<keyword evidence="6 8" id="KW-0472">Membrane</keyword>
<feature type="transmembrane region" description="Helical" evidence="8">
    <location>
        <begin position="77"/>
        <end position="96"/>
    </location>
</feature>
<feature type="binding site" evidence="7">
    <location>
        <position position="158"/>
    </location>
    <ligand>
        <name>Mg(2+)</name>
        <dbReference type="ChEBI" id="CHEBI:18420"/>
    </ligand>
</feature>
<comment type="caution">
    <text evidence="9">The sequence shown here is derived from an EMBL/GenBank/DDBJ whole genome shotgun (WGS) entry which is preliminary data.</text>
</comment>
<evidence type="ECO:0000256" key="4">
    <source>
        <dbReference type="ARBA" id="ARBA00022692"/>
    </source>
</evidence>
<dbReference type="Pfam" id="PF00953">
    <property type="entry name" value="Glycos_transf_4"/>
    <property type="match status" value="1"/>
</dbReference>
<reference evidence="9 10" key="1">
    <citation type="submission" date="2019-03" db="EMBL/GenBank/DDBJ databases">
        <title>Genomic Encyclopedia of Type Strains, Phase IV (KMG-IV): sequencing the most valuable type-strain genomes for metagenomic binning, comparative biology and taxonomic classification.</title>
        <authorList>
            <person name="Goeker M."/>
        </authorList>
    </citation>
    <scope>NUCLEOTIDE SEQUENCE [LARGE SCALE GENOMIC DNA]</scope>
    <source>
        <strain evidence="9 10">DSM 101688</strain>
    </source>
</reference>
<evidence type="ECO:0000256" key="3">
    <source>
        <dbReference type="ARBA" id="ARBA00022679"/>
    </source>
</evidence>
<dbReference type="PANTHER" id="PTHR22926:SF3">
    <property type="entry name" value="UNDECAPRENYL-PHOSPHATE ALPHA-N-ACETYLGLUCOSAMINYL 1-PHOSPHATE TRANSFERASE"/>
    <property type="match status" value="1"/>
</dbReference>
<feature type="transmembrane region" description="Helical" evidence="8">
    <location>
        <begin position="297"/>
        <end position="316"/>
    </location>
</feature>
<dbReference type="GO" id="GO:0046872">
    <property type="term" value="F:metal ion binding"/>
    <property type="evidence" value="ECO:0007669"/>
    <property type="project" value="UniProtKB-KW"/>
</dbReference>
<keyword evidence="7" id="KW-0460">Magnesium</keyword>
<dbReference type="OrthoDB" id="9783652at2"/>
<comment type="subcellular location">
    <subcellularLocation>
        <location evidence="1">Cell membrane</location>
        <topology evidence="1">Multi-pass membrane protein</topology>
    </subcellularLocation>
</comment>
<keyword evidence="2" id="KW-1003">Cell membrane</keyword>
<dbReference type="GO" id="GO:0009103">
    <property type="term" value="P:lipopolysaccharide biosynthetic process"/>
    <property type="evidence" value="ECO:0007669"/>
    <property type="project" value="TreeGrafter"/>
</dbReference>
<dbReference type="PANTHER" id="PTHR22926">
    <property type="entry name" value="PHOSPHO-N-ACETYLMURAMOYL-PENTAPEPTIDE-TRANSFERASE"/>
    <property type="match status" value="1"/>
</dbReference>
<keyword evidence="4 8" id="KW-0812">Transmembrane</keyword>
<dbReference type="InterPro" id="IPR000715">
    <property type="entry name" value="Glycosyl_transferase_4"/>
</dbReference>
<feature type="transmembrane region" description="Helical" evidence="8">
    <location>
        <begin position="190"/>
        <end position="209"/>
    </location>
</feature>
<organism evidence="9 10">
    <name type="scientific">Varunaivibrio sulfuroxidans</name>
    <dbReference type="NCBI Taxonomy" id="1773489"/>
    <lineage>
        <taxon>Bacteria</taxon>
        <taxon>Pseudomonadati</taxon>
        <taxon>Pseudomonadota</taxon>
        <taxon>Alphaproteobacteria</taxon>
        <taxon>Rhodospirillales</taxon>
        <taxon>Magnetovibrionaceae</taxon>
        <taxon>Varunaivibrio</taxon>
    </lineage>
</organism>
<dbReference type="AlphaFoldDB" id="A0A4R3J7D5"/>
<comment type="cofactor">
    <cofactor evidence="7">
        <name>Mg(2+)</name>
        <dbReference type="ChEBI" id="CHEBI:18420"/>
    </cofactor>
</comment>
<sequence>MTISALMSHMAFGVALFALSALLTWVLMRKVRIIDHPNHRSSHRTPTPRSGGLAIVATVFIGLLTVFFVGGEARLSQGYYIGFLASALAVAAVSIYDDLHGLGFAAKLFVQTGAAVALVLSGAGLSTVSLPGIGHVNLGGWGGAVSLVWVVGLTNAFNFMDGLDGLAGGAAVISAAAFGLVAFLEGSNFIYMLSWIVAAASLGFLVWNFPPAKIFMGDSGSQFLGFLFAAMALIAGRYDGAHVPYLVMPLLFFNFIWDTAFTLARRWKAGEPVAQAHRGHLYQLTNRMGASHARVTLTHYGIFVAQGIGALVFVHVHGAARLWVFAPFVAFQTIYTLVVISRARRAGLI</sequence>
<feature type="transmembrane region" description="Helical" evidence="8">
    <location>
        <begin position="108"/>
        <end position="128"/>
    </location>
</feature>
<evidence type="ECO:0000256" key="5">
    <source>
        <dbReference type="ARBA" id="ARBA00022989"/>
    </source>
</evidence>
<dbReference type="GO" id="GO:0005886">
    <property type="term" value="C:plasma membrane"/>
    <property type="evidence" value="ECO:0007669"/>
    <property type="project" value="UniProtKB-SubCell"/>
</dbReference>
<dbReference type="GO" id="GO:0044038">
    <property type="term" value="P:cell wall macromolecule biosynthetic process"/>
    <property type="evidence" value="ECO:0007669"/>
    <property type="project" value="TreeGrafter"/>
</dbReference>
<keyword evidence="7" id="KW-0479">Metal-binding</keyword>
<protein>
    <submittedName>
        <fullName evidence="9">UDP-GlcNAc:undecaprenyl-phosphate GlcNAc-1-phosphate transferase</fullName>
    </submittedName>
</protein>
<proteinExistence type="predicted"/>
<dbReference type="EMBL" id="SLZW01000008">
    <property type="protein sequence ID" value="TCS61265.1"/>
    <property type="molecule type" value="Genomic_DNA"/>
</dbReference>
<evidence type="ECO:0000256" key="8">
    <source>
        <dbReference type="SAM" id="Phobius"/>
    </source>
</evidence>
<feature type="transmembrane region" description="Helical" evidence="8">
    <location>
        <begin position="6"/>
        <end position="28"/>
    </location>
</feature>
<dbReference type="GO" id="GO:0016780">
    <property type="term" value="F:phosphotransferase activity, for other substituted phosphate groups"/>
    <property type="evidence" value="ECO:0007669"/>
    <property type="project" value="InterPro"/>
</dbReference>
<dbReference type="RefSeq" id="WP_132939566.1">
    <property type="nucleotide sequence ID" value="NZ_CP119676.1"/>
</dbReference>
<dbReference type="CDD" id="cd06853">
    <property type="entry name" value="GT_WecA_like"/>
    <property type="match status" value="1"/>
</dbReference>
<feature type="binding site" evidence="7">
    <location>
        <position position="218"/>
    </location>
    <ligand>
        <name>Mg(2+)</name>
        <dbReference type="ChEBI" id="CHEBI:18420"/>
    </ligand>
</feature>
<dbReference type="GO" id="GO:0071555">
    <property type="term" value="P:cell wall organization"/>
    <property type="evidence" value="ECO:0007669"/>
    <property type="project" value="TreeGrafter"/>
</dbReference>
<dbReference type="Proteomes" id="UP000295304">
    <property type="component" value="Unassembled WGS sequence"/>
</dbReference>
<evidence type="ECO:0000256" key="1">
    <source>
        <dbReference type="ARBA" id="ARBA00004651"/>
    </source>
</evidence>
<evidence type="ECO:0000313" key="9">
    <source>
        <dbReference type="EMBL" id="TCS61265.1"/>
    </source>
</evidence>
<gene>
    <name evidence="9" type="ORF">EDD55_10864</name>
</gene>
<evidence type="ECO:0000256" key="2">
    <source>
        <dbReference type="ARBA" id="ARBA00022475"/>
    </source>
</evidence>
<accession>A0A4R3J7D5</accession>
<feature type="transmembrane region" description="Helical" evidence="8">
    <location>
        <begin position="221"/>
        <end position="238"/>
    </location>
</feature>
<keyword evidence="5 8" id="KW-1133">Transmembrane helix</keyword>
<feature type="transmembrane region" description="Helical" evidence="8">
    <location>
        <begin position="244"/>
        <end position="264"/>
    </location>
</feature>
<name>A0A4R3J7D5_9PROT</name>
<evidence type="ECO:0000313" key="10">
    <source>
        <dbReference type="Proteomes" id="UP000295304"/>
    </source>
</evidence>
<feature type="transmembrane region" description="Helical" evidence="8">
    <location>
        <begin position="166"/>
        <end position="184"/>
    </location>
</feature>
<keyword evidence="3 9" id="KW-0808">Transferase</keyword>
<feature type="transmembrane region" description="Helical" evidence="8">
    <location>
        <begin position="322"/>
        <end position="340"/>
    </location>
</feature>
<evidence type="ECO:0000256" key="6">
    <source>
        <dbReference type="ARBA" id="ARBA00023136"/>
    </source>
</evidence>
<feature type="transmembrane region" description="Helical" evidence="8">
    <location>
        <begin position="49"/>
        <end position="71"/>
    </location>
</feature>
<evidence type="ECO:0000256" key="7">
    <source>
        <dbReference type="PIRSR" id="PIRSR600715-1"/>
    </source>
</evidence>
<feature type="transmembrane region" description="Helical" evidence="8">
    <location>
        <begin position="140"/>
        <end position="159"/>
    </location>
</feature>
<keyword evidence="10" id="KW-1185">Reference proteome</keyword>